<dbReference type="GO" id="GO:0005886">
    <property type="term" value="C:plasma membrane"/>
    <property type="evidence" value="ECO:0007669"/>
    <property type="project" value="UniProtKB-SubCell"/>
</dbReference>
<name>A0A1E5GAF6_9ENTE</name>
<sequence>MSQNGKYKKLLGNSVIFAIGNLGSKLISFIMLPLYTYKLTTEQYGTADLISTTVTLLLPVVTLSVFESVLRFAMDSESNKNKIFSNSLAVTFFGNIFLFVLLLISIFLDNRNLFFLLLLLMLQSVQSLLSQYAKAIGLLKEYAFNGILMTIVTSLMNILLLLIFDYGITGYLISIVITYVVSILFFSFKLDLRTIFNKNYIDYHYMKKMLVYSIPLIPNSIAIWFTNMVSRYFILFFLGASANGIFAVANKIPVLLTTLHSLFYQSWQLSAIEEYEQEGKSQFYTNVFSLYSQLLFLGITSILVIVKPIIEFTMSGDFSIAWRYVPFLLLTVAYSSFSSFLGTNYIAAKATKGALYTTSIGAVMNICLNLFLIPKLGLYGAGLSSSISFFVLWLIRVKHTKKYIHIQLNIKNLILNNLLIFIQIIILFMLSGWTLLVGEILMFIISVFVNKNLVLSIFNLVKEMILKKRVK</sequence>
<feature type="transmembrane region" description="Helical" evidence="6">
    <location>
        <begin position="415"/>
        <end position="434"/>
    </location>
</feature>
<protein>
    <submittedName>
        <fullName evidence="7">Uncharacterized protein</fullName>
    </submittedName>
</protein>
<evidence type="ECO:0000313" key="7">
    <source>
        <dbReference type="EMBL" id="OEG09240.1"/>
    </source>
</evidence>
<evidence type="ECO:0000256" key="3">
    <source>
        <dbReference type="ARBA" id="ARBA00022692"/>
    </source>
</evidence>
<keyword evidence="5 6" id="KW-0472">Membrane</keyword>
<dbReference type="RefSeq" id="WP_069664929.1">
    <property type="nucleotide sequence ID" value="NZ_JBHUJJ010000001.1"/>
</dbReference>
<keyword evidence="8" id="KW-1185">Reference proteome</keyword>
<feature type="transmembrane region" description="Helical" evidence="6">
    <location>
        <begin position="440"/>
        <end position="461"/>
    </location>
</feature>
<evidence type="ECO:0000313" key="8">
    <source>
        <dbReference type="Proteomes" id="UP000095094"/>
    </source>
</evidence>
<accession>A0A1E5GAF6</accession>
<evidence type="ECO:0000256" key="4">
    <source>
        <dbReference type="ARBA" id="ARBA00022989"/>
    </source>
</evidence>
<feature type="transmembrane region" description="Helical" evidence="6">
    <location>
        <begin position="142"/>
        <end position="164"/>
    </location>
</feature>
<feature type="transmembrane region" description="Helical" evidence="6">
    <location>
        <begin position="170"/>
        <end position="188"/>
    </location>
</feature>
<dbReference type="PANTHER" id="PTHR30250">
    <property type="entry name" value="PST FAMILY PREDICTED COLANIC ACID TRANSPORTER"/>
    <property type="match status" value="1"/>
</dbReference>
<feature type="transmembrane region" description="Helical" evidence="6">
    <location>
        <begin position="12"/>
        <end position="37"/>
    </location>
</feature>
<gene>
    <name evidence="7" type="ORF">BCR25_11785</name>
</gene>
<evidence type="ECO:0000256" key="6">
    <source>
        <dbReference type="SAM" id="Phobius"/>
    </source>
</evidence>
<dbReference type="EMBL" id="MIJY01000045">
    <property type="protein sequence ID" value="OEG09240.1"/>
    <property type="molecule type" value="Genomic_DNA"/>
</dbReference>
<dbReference type="InterPro" id="IPR050833">
    <property type="entry name" value="Poly_Biosynth_Transport"/>
</dbReference>
<feature type="transmembrane region" description="Helical" evidence="6">
    <location>
        <begin position="290"/>
        <end position="310"/>
    </location>
</feature>
<keyword evidence="4 6" id="KW-1133">Transmembrane helix</keyword>
<evidence type="ECO:0000256" key="5">
    <source>
        <dbReference type="ARBA" id="ARBA00023136"/>
    </source>
</evidence>
<dbReference type="AlphaFoldDB" id="A0A1E5GAF6"/>
<reference evidence="8" key="1">
    <citation type="submission" date="2016-09" db="EMBL/GenBank/DDBJ databases">
        <authorList>
            <person name="Gulvik C.A."/>
        </authorList>
    </citation>
    <scope>NUCLEOTIDE SEQUENCE [LARGE SCALE GENOMIC DNA]</scope>
    <source>
        <strain evidence="8">LMG 8895</strain>
    </source>
</reference>
<feature type="transmembrane region" description="Helical" evidence="6">
    <location>
        <begin position="232"/>
        <end position="249"/>
    </location>
</feature>
<feature type="transmembrane region" description="Helical" evidence="6">
    <location>
        <begin position="113"/>
        <end position="130"/>
    </location>
</feature>
<evidence type="ECO:0000256" key="2">
    <source>
        <dbReference type="ARBA" id="ARBA00022475"/>
    </source>
</evidence>
<feature type="transmembrane region" description="Helical" evidence="6">
    <location>
        <begin position="322"/>
        <end position="341"/>
    </location>
</feature>
<feature type="transmembrane region" description="Helical" evidence="6">
    <location>
        <begin position="49"/>
        <end position="66"/>
    </location>
</feature>
<dbReference type="OrthoDB" id="3249502at2"/>
<keyword evidence="3 6" id="KW-0812">Transmembrane</keyword>
<dbReference type="Proteomes" id="UP000095094">
    <property type="component" value="Unassembled WGS sequence"/>
</dbReference>
<dbReference type="InterPro" id="IPR002797">
    <property type="entry name" value="Polysacc_synth"/>
</dbReference>
<organism evidence="7 8">
    <name type="scientific">Enterococcus termitis</name>
    <dbReference type="NCBI Taxonomy" id="332950"/>
    <lineage>
        <taxon>Bacteria</taxon>
        <taxon>Bacillati</taxon>
        <taxon>Bacillota</taxon>
        <taxon>Bacilli</taxon>
        <taxon>Lactobacillales</taxon>
        <taxon>Enterococcaceae</taxon>
        <taxon>Enterococcus</taxon>
    </lineage>
</organism>
<dbReference type="Pfam" id="PF01943">
    <property type="entry name" value="Polysacc_synt"/>
    <property type="match status" value="1"/>
</dbReference>
<feature type="transmembrane region" description="Helical" evidence="6">
    <location>
        <begin position="209"/>
        <end position="226"/>
    </location>
</feature>
<feature type="transmembrane region" description="Helical" evidence="6">
    <location>
        <begin position="353"/>
        <end position="372"/>
    </location>
</feature>
<feature type="transmembrane region" description="Helical" evidence="6">
    <location>
        <begin position="378"/>
        <end position="395"/>
    </location>
</feature>
<comment type="subcellular location">
    <subcellularLocation>
        <location evidence="1">Cell membrane</location>
        <topology evidence="1">Multi-pass membrane protein</topology>
    </subcellularLocation>
</comment>
<proteinExistence type="predicted"/>
<keyword evidence="2" id="KW-1003">Cell membrane</keyword>
<dbReference type="PANTHER" id="PTHR30250:SF11">
    <property type="entry name" value="O-ANTIGEN TRANSPORTER-RELATED"/>
    <property type="match status" value="1"/>
</dbReference>
<comment type="caution">
    <text evidence="7">The sequence shown here is derived from an EMBL/GenBank/DDBJ whole genome shotgun (WGS) entry which is preliminary data.</text>
</comment>
<evidence type="ECO:0000256" key="1">
    <source>
        <dbReference type="ARBA" id="ARBA00004651"/>
    </source>
</evidence>
<feature type="transmembrane region" description="Helical" evidence="6">
    <location>
        <begin position="87"/>
        <end position="107"/>
    </location>
</feature>